<evidence type="ECO:0000313" key="5">
    <source>
        <dbReference type="Proteomes" id="UP000318521"/>
    </source>
</evidence>
<keyword evidence="5" id="KW-1185">Reference proteome</keyword>
<keyword evidence="4" id="KW-0808">Transferase</keyword>
<dbReference type="RefSeq" id="WP_143846917.1">
    <property type="nucleotide sequence ID" value="NZ_VLXZ01000001.1"/>
</dbReference>
<comment type="similarity">
    <text evidence="1">Belongs to the bacterial sugar transferase family.</text>
</comment>
<accession>A0A554A4F7</accession>
<evidence type="ECO:0000313" key="4">
    <source>
        <dbReference type="EMBL" id="TSB48573.1"/>
    </source>
</evidence>
<name>A0A554A4F7_9BACI</name>
<keyword evidence="2" id="KW-1133">Transmembrane helix</keyword>
<feature type="transmembrane region" description="Helical" evidence="2">
    <location>
        <begin position="12"/>
        <end position="32"/>
    </location>
</feature>
<sequence length="207" mass="23666">MYLKVKRCFDLIISLVGLVMISPILLVLVLAIKLESPGPVFFKQKRVAINKTYFSILKFRTMRVDTPKDTPTHLLKNPDQYITKVGKFLRKTSLDELPQIFNIIAGQMSIIGPRPALWNQFDLIEERDKYHANDIRPGLTGWAQINGRDELPIDIKAKLDGEYIKKIGVLMDIKCFFGTFVSVAKSDGVVEGYKEVKEEDKKEYVSK</sequence>
<dbReference type="OrthoDB" id="9808602at2"/>
<keyword evidence="2" id="KW-0472">Membrane</keyword>
<organism evidence="4 5">
    <name type="scientific">Alkalicoccobacillus porphyridii</name>
    <dbReference type="NCBI Taxonomy" id="2597270"/>
    <lineage>
        <taxon>Bacteria</taxon>
        <taxon>Bacillati</taxon>
        <taxon>Bacillota</taxon>
        <taxon>Bacilli</taxon>
        <taxon>Bacillales</taxon>
        <taxon>Bacillaceae</taxon>
        <taxon>Alkalicoccobacillus</taxon>
    </lineage>
</organism>
<feature type="domain" description="Bacterial sugar transferase" evidence="3">
    <location>
        <begin position="6"/>
        <end position="184"/>
    </location>
</feature>
<dbReference type="PANTHER" id="PTHR30576:SF10">
    <property type="entry name" value="SLL5057 PROTEIN"/>
    <property type="match status" value="1"/>
</dbReference>
<reference evidence="4 5" key="1">
    <citation type="submission" date="2019-07" db="EMBL/GenBank/DDBJ databases">
        <authorList>
            <person name="Park Y.J."/>
            <person name="Jeong S.E."/>
            <person name="Jung H.S."/>
        </authorList>
    </citation>
    <scope>NUCLEOTIDE SEQUENCE [LARGE SCALE GENOMIC DNA]</scope>
    <source>
        <strain evidence="5">P16(2019)</strain>
    </source>
</reference>
<dbReference type="Proteomes" id="UP000318521">
    <property type="component" value="Unassembled WGS sequence"/>
</dbReference>
<dbReference type="AlphaFoldDB" id="A0A554A4F7"/>
<comment type="caution">
    <text evidence="4">The sequence shown here is derived from an EMBL/GenBank/DDBJ whole genome shotgun (WGS) entry which is preliminary data.</text>
</comment>
<evidence type="ECO:0000256" key="1">
    <source>
        <dbReference type="ARBA" id="ARBA00006464"/>
    </source>
</evidence>
<evidence type="ECO:0000259" key="3">
    <source>
        <dbReference type="Pfam" id="PF02397"/>
    </source>
</evidence>
<dbReference type="Pfam" id="PF02397">
    <property type="entry name" value="Bac_transf"/>
    <property type="match status" value="1"/>
</dbReference>
<gene>
    <name evidence="4" type="ORF">FN960_03190</name>
</gene>
<dbReference type="PANTHER" id="PTHR30576">
    <property type="entry name" value="COLANIC BIOSYNTHESIS UDP-GLUCOSE LIPID CARRIER TRANSFERASE"/>
    <property type="match status" value="1"/>
</dbReference>
<dbReference type="EMBL" id="VLXZ01000001">
    <property type="protein sequence ID" value="TSB48573.1"/>
    <property type="molecule type" value="Genomic_DNA"/>
</dbReference>
<proteinExistence type="inferred from homology"/>
<dbReference type="InterPro" id="IPR003362">
    <property type="entry name" value="Bact_transf"/>
</dbReference>
<keyword evidence="2" id="KW-0812">Transmembrane</keyword>
<protein>
    <submittedName>
        <fullName evidence="4">Sugar transferase</fullName>
    </submittedName>
</protein>
<dbReference type="GO" id="GO:0016780">
    <property type="term" value="F:phosphotransferase activity, for other substituted phosphate groups"/>
    <property type="evidence" value="ECO:0007669"/>
    <property type="project" value="TreeGrafter"/>
</dbReference>
<evidence type="ECO:0000256" key="2">
    <source>
        <dbReference type="SAM" id="Phobius"/>
    </source>
</evidence>